<sequence length="510" mass="49032">MTATVDASPNTNAALKSTNNDGGGLGFSFTTPTGMSGKRVLCGVGVSSNANVITAPGSGTWAQVTLPDNVITTSGGQLRIWEGSGLADSTTYTFSFTGGRQTCAAVVIGGFDATGGSMVDVASSLESAAGSTHAPPSVTPNAAAELVVDFLMFRQFAPDNDSTCVPPVSGLTWTEDFDGRGADGNNNIQMCIAHATAGSSGVAVSTAPWSTNDPNEPTLVARILIKSAAGGSTEQGAAALSAAPALTAGAVRDQPGTTTLAAAPTLTVAATGIRVGAAALSAAPTLAAAATRDQPAAVALAATPALTADATRNQPAAAALTVAPALAVAANATTGGAADLAASPTMAATGDATAPAAATLTAAPTLVAAAQGGNDAVAALAAAPLLTAAATPQRQAVAVLAAAPVLAASGHVETAAAAALTASPTLTAAGDSAGAAAAALTATPVLAASAAAARAAGTSLTAHPTLVAAASSGAVNTVPARYVRMRASRPYTRPGATRPYTRTGTGRETL</sequence>
<dbReference type="AlphaFoldDB" id="A0A917X254"/>
<evidence type="ECO:0000256" key="1">
    <source>
        <dbReference type="SAM" id="MobiDB-lite"/>
    </source>
</evidence>
<proteinExistence type="predicted"/>
<dbReference type="Proteomes" id="UP000642070">
    <property type="component" value="Unassembled WGS sequence"/>
</dbReference>
<accession>A0A917X254</accession>
<keyword evidence="3" id="KW-1185">Reference proteome</keyword>
<dbReference type="EMBL" id="BMPI01000035">
    <property type="protein sequence ID" value="GGM53305.1"/>
    <property type="molecule type" value="Genomic_DNA"/>
</dbReference>
<protein>
    <submittedName>
        <fullName evidence="2">Uncharacterized protein</fullName>
    </submittedName>
</protein>
<evidence type="ECO:0000313" key="2">
    <source>
        <dbReference type="EMBL" id="GGM53305.1"/>
    </source>
</evidence>
<organism evidence="2 3">
    <name type="scientific">Dactylosporangium sucinum</name>
    <dbReference type="NCBI Taxonomy" id="1424081"/>
    <lineage>
        <taxon>Bacteria</taxon>
        <taxon>Bacillati</taxon>
        <taxon>Actinomycetota</taxon>
        <taxon>Actinomycetes</taxon>
        <taxon>Micromonosporales</taxon>
        <taxon>Micromonosporaceae</taxon>
        <taxon>Dactylosporangium</taxon>
    </lineage>
</organism>
<name>A0A917X254_9ACTN</name>
<reference evidence="2" key="2">
    <citation type="submission" date="2020-09" db="EMBL/GenBank/DDBJ databases">
        <authorList>
            <person name="Sun Q."/>
            <person name="Ohkuma M."/>
        </authorList>
    </citation>
    <scope>NUCLEOTIDE SEQUENCE</scope>
    <source>
        <strain evidence="2">JCM 19831</strain>
    </source>
</reference>
<feature type="compositionally biased region" description="Polar residues" evidence="1">
    <location>
        <begin position="500"/>
        <end position="510"/>
    </location>
</feature>
<comment type="caution">
    <text evidence="2">The sequence shown here is derived from an EMBL/GenBank/DDBJ whole genome shotgun (WGS) entry which is preliminary data.</text>
</comment>
<dbReference type="RefSeq" id="WP_190253676.1">
    <property type="nucleotide sequence ID" value="NZ_BMPI01000035.1"/>
</dbReference>
<feature type="region of interest" description="Disordered" evidence="1">
    <location>
        <begin position="491"/>
        <end position="510"/>
    </location>
</feature>
<reference evidence="2" key="1">
    <citation type="journal article" date="2014" name="Int. J. Syst. Evol. Microbiol.">
        <title>Complete genome sequence of Corynebacterium casei LMG S-19264T (=DSM 44701T), isolated from a smear-ripened cheese.</title>
        <authorList>
            <consortium name="US DOE Joint Genome Institute (JGI-PGF)"/>
            <person name="Walter F."/>
            <person name="Albersmeier A."/>
            <person name="Kalinowski J."/>
            <person name="Ruckert C."/>
        </authorList>
    </citation>
    <scope>NUCLEOTIDE SEQUENCE</scope>
    <source>
        <strain evidence="2">JCM 19831</strain>
    </source>
</reference>
<evidence type="ECO:0000313" key="3">
    <source>
        <dbReference type="Proteomes" id="UP000642070"/>
    </source>
</evidence>
<gene>
    <name evidence="2" type="ORF">GCM10007977_063660</name>
</gene>